<evidence type="ECO:0000313" key="2">
    <source>
        <dbReference type="EMBL" id="XDU94259.1"/>
    </source>
</evidence>
<evidence type="ECO:0000259" key="1">
    <source>
        <dbReference type="Pfam" id="PF19780"/>
    </source>
</evidence>
<proteinExistence type="predicted"/>
<gene>
    <name evidence="2" type="ORF">AB3G34_10155</name>
</gene>
<dbReference type="PROSITE" id="PS51257">
    <property type="entry name" value="PROKAR_LIPOPROTEIN"/>
    <property type="match status" value="1"/>
</dbReference>
<dbReference type="RefSeq" id="WP_367754613.1">
    <property type="nucleotide sequence ID" value="NZ_CP165625.1"/>
</dbReference>
<feature type="domain" description="DUF6265" evidence="1">
    <location>
        <begin position="35"/>
        <end position="144"/>
    </location>
</feature>
<sequence length="162" mass="18531">MFKKITLLLLIVTLLSCKKSDSSDKNEKDKIKTAHWLLGTWENKTAEGNLSETWEKVNDSTYEGQSYFIKGKDTIHFETIQLQQKGEELTYNANVQGQNEDKPVPFKLTKTTEKELVFENPKHDYPQKISYKSVSKDSLIAEISGMQSGKPSSEKYVMTKSK</sequence>
<organism evidence="2">
    <name type="scientific">Flavobacterium sp. WC2409</name>
    <dbReference type="NCBI Taxonomy" id="3234139"/>
    <lineage>
        <taxon>Bacteria</taxon>
        <taxon>Pseudomonadati</taxon>
        <taxon>Bacteroidota</taxon>
        <taxon>Flavobacteriia</taxon>
        <taxon>Flavobacteriales</taxon>
        <taxon>Flavobacteriaceae</taxon>
        <taxon>Flavobacterium</taxon>
    </lineage>
</organism>
<accession>A0AB39W0Q9</accession>
<dbReference type="Pfam" id="PF19780">
    <property type="entry name" value="DUF6265"/>
    <property type="match status" value="1"/>
</dbReference>
<reference evidence="2" key="1">
    <citation type="submission" date="2024-07" db="EMBL/GenBank/DDBJ databases">
        <authorList>
            <person name="Biller S.J."/>
        </authorList>
    </citation>
    <scope>NUCLEOTIDE SEQUENCE</scope>
    <source>
        <strain evidence="2">WC2409</strain>
    </source>
</reference>
<dbReference type="AlphaFoldDB" id="A0AB39W0Q9"/>
<protein>
    <submittedName>
        <fullName evidence="2">DUF6265 family protein</fullName>
    </submittedName>
</protein>
<dbReference type="EMBL" id="CP165625">
    <property type="protein sequence ID" value="XDU94259.1"/>
    <property type="molecule type" value="Genomic_DNA"/>
</dbReference>
<dbReference type="InterPro" id="IPR046232">
    <property type="entry name" value="DUF6265"/>
</dbReference>
<name>A0AB39W0Q9_9FLAO</name>